<evidence type="ECO:0000256" key="1">
    <source>
        <dbReference type="SAM" id="MobiDB-lite"/>
    </source>
</evidence>
<name>A0A922IDA0_DERFA</name>
<feature type="compositionally biased region" description="Polar residues" evidence="1">
    <location>
        <begin position="595"/>
        <end position="606"/>
    </location>
</feature>
<reference evidence="2" key="3">
    <citation type="journal article" date="2021" name="World Allergy Organ. J.">
        <title>Chromosome-level assembly of Dermatophagoides farinae genome and transcriptome reveals two novel allergens Der f 37 and Der f 39.</title>
        <authorList>
            <person name="Chen J."/>
            <person name="Cai Z."/>
            <person name="Fan D."/>
            <person name="Hu J."/>
            <person name="Hou Y."/>
            <person name="He Y."/>
            <person name="Zhang Z."/>
            <person name="Zhao Z."/>
            <person name="Gao P."/>
            <person name="Hu W."/>
            <person name="Sun J."/>
            <person name="Li J."/>
            <person name="Ji K."/>
        </authorList>
    </citation>
    <scope>NUCLEOTIDE SEQUENCE</scope>
    <source>
        <strain evidence="2">JKM2019</strain>
    </source>
</reference>
<evidence type="ECO:0000313" key="3">
    <source>
        <dbReference type="EMBL" id="KAH9527204.1"/>
    </source>
</evidence>
<dbReference type="Proteomes" id="UP000828236">
    <property type="component" value="Unassembled WGS sequence"/>
</dbReference>
<dbReference type="AlphaFoldDB" id="A0A922IDA0"/>
<feature type="region of interest" description="Disordered" evidence="1">
    <location>
        <begin position="481"/>
        <end position="511"/>
    </location>
</feature>
<feature type="region of interest" description="Disordered" evidence="1">
    <location>
        <begin position="209"/>
        <end position="242"/>
    </location>
</feature>
<feature type="compositionally biased region" description="Polar residues" evidence="1">
    <location>
        <begin position="225"/>
        <end position="241"/>
    </location>
</feature>
<protein>
    <submittedName>
        <fullName evidence="3">Transcriptional adapter 1</fullName>
    </submittedName>
</protein>
<reference evidence="2" key="2">
    <citation type="submission" date="2020-06" db="EMBL/GenBank/DDBJ databases">
        <authorList>
            <person name="Ji K."/>
            <person name="Li J."/>
        </authorList>
    </citation>
    <scope>NUCLEOTIDE SEQUENCE</scope>
    <source>
        <strain evidence="2">JKM2019</strain>
        <tissue evidence="2">Whole body</tissue>
    </source>
</reference>
<feature type="region of interest" description="Disordered" evidence="1">
    <location>
        <begin position="269"/>
        <end position="350"/>
    </location>
</feature>
<dbReference type="EMBL" id="SDOV01000004">
    <property type="protein sequence ID" value="KAH7641410.1"/>
    <property type="molecule type" value="Genomic_DNA"/>
</dbReference>
<feature type="compositionally biased region" description="Acidic residues" evidence="1">
    <location>
        <begin position="314"/>
        <end position="325"/>
    </location>
</feature>
<dbReference type="OrthoDB" id="6486781at2759"/>
<sequence length="869" mass="100332">MLDKISNIQPCFHESEDELAHFVSCHHSDVLGYDRDGNSSHIDDIVQKLEQKEELLTSYEIGTRRENSEDLAKFEELFNAQPSESVNYFENYIDIDHIDVYSIQLQLKTILKDKYENYEKILRSWFSSEIDYQQFDRSINLLLPKISMKKIHNDYMMAIFQRANNCDNNVIDEFSHFFDDLIDGSDLEKIYSSDKNTFSDIIISNNGDDVDTSIQQERETKPYESNETIMEQQKLQSSSINNDEDDDLLMVVKKRKRKRYVKIFDDDDNINNERSETENHNNNNDNDLDNHLSDDDLNAITKKKKKRKALLIESSDEEEKDDNDGNDGTMIFYDTESSSNSNVNLSPSSMNDLQQTFDAKSSGPLKTTITIMNNNSFQRQNNGSNQQKNFSLLSKILNSETSIPHLEHSNSSSSISYRNLNSTIEPVTYCFNEPSKNQSSSSSSFPSSFIMGNSKIAELLNYKMPENNNDDDYQNEENNFQQYSSSQLSTSPPPNISTTLDSLSNSDDASQKSDNNYYYYEWNDPSTLSCKSHHQQSKVESLNHHNQIANKTMHSFEIFDPMMDQTLDDQQQNHHLIKNYDSNNDVDDDDDVKNRQSMNNNGDQNTYDQLLKGMSCEEKMNKLKTCYQEIALPDNVRLGLRISQLATLRGFKAVDRKVTQLCNVALKNFIRNILTQLISSRNSFSIQNNRIIHNVGGEPINPYIRNSYKIAQKEPFVNSVIDRCHHDNNNYRSVNGERDAQACCFNYMNRSISMVLNSKLKLKRFGLNRNELSFNHKDQIKLLSSSNHDHQSNDDDGEKPILRSTSGTFYLPDLINNQRDNNNSCNLHHLYDLLNSNRSLIPVTPVWSRTLYRTVAAFNNLIDSTIDER</sequence>
<proteinExistence type="predicted"/>
<feature type="compositionally biased region" description="Low complexity" evidence="1">
    <location>
        <begin position="337"/>
        <end position="350"/>
    </location>
</feature>
<accession>A0A922IDA0</accession>
<feature type="compositionally biased region" description="Low complexity" evidence="1">
    <location>
        <begin position="497"/>
        <end position="508"/>
    </location>
</feature>
<comment type="caution">
    <text evidence="3">The sequence shown here is derived from an EMBL/GenBank/DDBJ whole genome shotgun (WGS) entry which is preliminary data.</text>
</comment>
<dbReference type="EMBL" id="ASGP02000001">
    <property type="protein sequence ID" value="KAH9527204.1"/>
    <property type="molecule type" value="Genomic_DNA"/>
</dbReference>
<reference evidence="3" key="4">
    <citation type="journal article" date="2022" name="Res Sq">
        <title>Comparative Genomics Reveals Insights into the Divergent Evolution of Astigmatic Mites and Household Pest Adaptations.</title>
        <authorList>
            <person name="Xiong Q."/>
            <person name="Wan A.T.-Y."/>
            <person name="Liu X.-Y."/>
            <person name="Fung C.S.-H."/>
            <person name="Xiao X."/>
            <person name="Malainual N."/>
            <person name="Hou J."/>
            <person name="Wang L."/>
            <person name="Wang M."/>
            <person name="Yang K."/>
            <person name="Cui Y."/>
            <person name="Leung E."/>
            <person name="Nong W."/>
            <person name="Shin S.-K."/>
            <person name="Au S."/>
            <person name="Jeong K.Y."/>
            <person name="Chew F.T."/>
            <person name="Hui J."/>
            <person name="Leung T.F."/>
            <person name="Tungtrongchitr A."/>
            <person name="Zhong N."/>
            <person name="Liu Z."/>
            <person name="Tsui S."/>
        </authorList>
    </citation>
    <scope>NUCLEOTIDE SEQUENCE</scope>
    <source>
        <strain evidence="3">Derf</strain>
        <tissue evidence="3">Whole organism</tissue>
    </source>
</reference>
<evidence type="ECO:0000313" key="2">
    <source>
        <dbReference type="EMBL" id="KAH7641410.1"/>
    </source>
</evidence>
<dbReference type="Proteomes" id="UP000790347">
    <property type="component" value="Unassembled WGS sequence"/>
</dbReference>
<gene>
    <name evidence="3" type="primary">TADA1</name>
    <name evidence="3" type="ORF">DERF_001237</name>
    <name evidence="2" type="ORF">HUG17_4454</name>
</gene>
<organism evidence="3 4">
    <name type="scientific">Dermatophagoides farinae</name>
    <name type="common">American house dust mite</name>
    <dbReference type="NCBI Taxonomy" id="6954"/>
    <lineage>
        <taxon>Eukaryota</taxon>
        <taxon>Metazoa</taxon>
        <taxon>Ecdysozoa</taxon>
        <taxon>Arthropoda</taxon>
        <taxon>Chelicerata</taxon>
        <taxon>Arachnida</taxon>
        <taxon>Acari</taxon>
        <taxon>Acariformes</taxon>
        <taxon>Sarcoptiformes</taxon>
        <taxon>Astigmata</taxon>
        <taxon>Psoroptidia</taxon>
        <taxon>Analgoidea</taxon>
        <taxon>Pyroglyphidae</taxon>
        <taxon>Dermatophagoidinae</taxon>
        <taxon>Dermatophagoides</taxon>
    </lineage>
</organism>
<evidence type="ECO:0000313" key="4">
    <source>
        <dbReference type="Proteomes" id="UP000790347"/>
    </source>
</evidence>
<feature type="region of interest" description="Disordered" evidence="1">
    <location>
        <begin position="578"/>
        <end position="606"/>
    </location>
</feature>
<keyword evidence="4" id="KW-1185">Reference proteome</keyword>
<reference evidence="3" key="1">
    <citation type="submission" date="2013-05" db="EMBL/GenBank/DDBJ databases">
        <authorList>
            <person name="Yim A.K.Y."/>
            <person name="Chan T.F."/>
            <person name="Ji K.M."/>
            <person name="Liu X.Y."/>
            <person name="Zhou J.W."/>
            <person name="Li R.Q."/>
            <person name="Yang K.Y."/>
            <person name="Li J."/>
            <person name="Li M."/>
            <person name="Law P.T.W."/>
            <person name="Wu Y.L."/>
            <person name="Cai Z.L."/>
            <person name="Qin H."/>
            <person name="Bao Y."/>
            <person name="Leung R.K.K."/>
            <person name="Ng P.K.S."/>
            <person name="Zou J."/>
            <person name="Zhong X.J."/>
            <person name="Ran P.X."/>
            <person name="Zhong N.S."/>
            <person name="Liu Z.G."/>
            <person name="Tsui S.K.W."/>
        </authorList>
    </citation>
    <scope>NUCLEOTIDE SEQUENCE</scope>
    <source>
        <strain evidence="3">Derf</strain>
        <tissue evidence="3">Whole organism</tissue>
    </source>
</reference>